<sequence>MQILENSRTFWKPHKLRPTVPYFVPGYTNLIRVLSLFVSSSTNDKLLADLQRDQKILHARCCALIRKNKWGKNTSIIIIIINTNYPPIERKIIEKKRKSK</sequence>
<organism evidence="1">
    <name type="scientific">Cacopsylla melanoneura</name>
    <dbReference type="NCBI Taxonomy" id="428564"/>
    <lineage>
        <taxon>Eukaryota</taxon>
        <taxon>Metazoa</taxon>
        <taxon>Ecdysozoa</taxon>
        <taxon>Arthropoda</taxon>
        <taxon>Hexapoda</taxon>
        <taxon>Insecta</taxon>
        <taxon>Pterygota</taxon>
        <taxon>Neoptera</taxon>
        <taxon>Paraneoptera</taxon>
        <taxon>Hemiptera</taxon>
        <taxon>Sternorrhyncha</taxon>
        <taxon>Psylloidea</taxon>
        <taxon>Psyllidae</taxon>
        <taxon>Psyllinae</taxon>
        <taxon>Cacopsylla</taxon>
    </lineage>
</organism>
<protein>
    <submittedName>
        <fullName evidence="1">Uncharacterized protein</fullName>
    </submittedName>
</protein>
<name>A0A8D8L9Z8_9HEMI</name>
<reference evidence="1" key="1">
    <citation type="submission" date="2021-05" db="EMBL/GenBank/DDBJ databases">
        <authorList>
            <person name="Alioto T."/>
            <person name="Alioto T."/>
            <person name="Gomez Garrido J."/>
        </authorList>
    </citation>
    <scope>NUCLEOTIDE SEQUENCE</scope>
</reference>
<dbReference type="AlphaFoldDB" id="A0A8D8L9Z8"/>
<proteinExistence type="predicted"/>
<evidence type="ECO:0000313" key="1">
    <source>
        <dbReference type="EMBL" id="CAG6605989.1"/>
    </source>
</evidence>
<accession>A0A8D8L9Z8</accession>
<dbReference type="EMBL" id="HBUF01001631">
    <property type="protein sequence ID" value="CAG6605989.1"/>
    <property type="molecule type" value="Transcribed_RNA"/>
</dbReference>